<feature type="region of interest" description="Disordered" evidence="5">
    <location>
        <begin position="314"/>
        <end position="375"/>
    </location>
</feature>
<proteinExistence type="predicted"/>
<dbReference type="PANTHER" id="PTHR31465">
    <property type="entry name" value="PROTEIN RTA1-RELATED"/>
    <property type="match status" value="1"/>
</dbReference>
<feature type="compositionally biased region" description="Basic and acidic residues" evidence="5">
    <location>
        <begin position="318"/>
        <end position="333"/>
    </location>
</feature>
<feature type="transmembrane region" description="Helical" evidence="6">
    <location>
        <begin position="78"/>
        <end position="95"/>
    </location>
</feature>
<dbReference type="GO" id="GO:0000324">
    <property type="term" value="C:fungal-type vacuole"/>
    <property type="evidence" value="ECO:0007669"/>
    <property type="project" value="TreeGrafter"/>
</dbReference>
<feature type="transmembrane region" description="Helical" evidence="6">
    <location>
        <begin position="154"/>
        <end position="180"/>
    </location>
</feature>
<dbReference type="PANTHER" id="PTHR31465:SF8">
    <property type="entry name" value="DOMAIN PROTEIN, PUTATIVE (AFU_ORTHOLOGUE AFUA_6G14140)-RELATED"/>
    <property type="match status" value="1"/>
</dbReference>
<comment type="subcellular location">
    <subcellularLocation>
        <location evidence="1">Membrane</location>
        <topology evidence="1">Multi-pass membrane protein</topology>
    </subcellularLocation>
</comment>
<organism evidence="7 8">
    <name type="scientific">Parachaetomium inaequale</name>
    <dbReference type="NCBI Taxonomy" id="2588326"/>
    <lineage>
        <taxon>Eukaryota</taxon>
        <taxon>Fungi</taxon>
        <taxon>Dikarya</taxon>
        <taxon>Ascomycota</taxon>
        <taxon>Pezizomycotina</taxon>
        <taxon>Sordariomycetes</taxon>
        <taxon>Sordariomycetidae</taxon>
        <taxon>Sordariales</taxon>
        <taxon>Chaetomiaceae</taxon>
        <taxon>Parachaetomium</taxon>
    </lineage>
</organism>
<evidence type="ECO:0000256" key="5">
    <source>
        <dbReference type="SAM" id="MobiDB-lite"/>
    </source>
</evidence>
<evidence type="ECO:0000313" key="8">
    <source>
        <dbReference type="Proteomes" id="UP001303115"/>
    </source>
</evidence>
<feature type="transmembrane region" description="Helical" evidence="6">
    <location>
        <begin position="282"/>
        <end position="303"/>
    </location>
</feature>
<name>A0AAN6P849_9PEZI</name>
<dbReference type="Pfam" id="PF04479">
    <property type="entry name" value="RTA1"/>
    <property type="match status" value="1"/>
</dbReference>
<keyword evidence="2 6" id="KW-0812">Transmembrane</keyword>
<dbReference type="EMBL" id="MU854601">
    <property type="protein sequence ID" value="KAK4032510.1"/>
    <property type="molecule type" value="Genomic_DNA"/>
</dbReference>
<dbReference type="InterPro" id="IPR007568">
    <property type="entry name" value="RTA1"/>
</dbReference>
<feature type="transmembrane region" description="Helical" evidence="6">
    <location>
        <begin position="115"/>
        <end position="133"/>
    </location>
</feature>
<dbReference type="GO" id="GO:0005886">
    <property type="term" value="C:plasma membrane"/>
    <property type="evidence" value="ECO:0007669"/>
    <property type="project" value="TreeGrafter"/>
</dbReference>
<evidence type="ECO:0000256" key="6">
    <source>
        <dbReference type="SAM" id="Phobius"/>
    </source>
</evidence>
<evidence type="ECO:0000256" key="4">
    <source>
        <dbReference type="ARBA" id="ARBA00023136"/>
    </source>
</evidence>
<evidence type="ECO:0000256" key="1">
    <source>
        <dbReference type="ARBA" id="ARBA00004141"/>
    </source>
</evidence>
<dbReference type="Proteomes" id="UP001303115">
    <property type="component" value="Unassembled WGS sequence"/>
</dbReference>
<keyword evidence="3 6" id="KW-1133">Transmembrane helix</keyword>
<dbReference type="AlphaFoldDB" id="A0AAN6P849"/>
<feature type="transmembrane region" description="Helical" evidence="6">
    <location>
        <begin position="242"/>
        <end position="262"/>
    </location>
</feature>
<feature type="transmembrane region" description="Helical" evidence="6">
    <location>
        <begin position="53"/>
        <end position="71"/>
    </location>
</feature>
<gene>
    <name evidence="7" type="ORF">C8A01DRAFT_20424</name>
</gene>
<comment type="caution">
    <text evidence="7">The sequence shown here is derived from an EMBL/GenBank/DDBJ whole genome shotgun (WGS) entry which is preliminary data.</text>
</comment>
<protein>
    <submittedName>
        <fullName evidence="7">RTA1 like protein-domain-containing protein</fullName>
    </submittedName>
</protein>
<evidence type="ECO:0000256" key="3">
    <source>
        <dbReference type="ARBA" id="ARBA00022989"/>
    </source>
</evidence>
<evidence type="ECO:0000313" key="7">
    <source>
        <dbReference type="EMBL" id="KAK4032510.1"/>
    </source>
</evidence>
<evidence type="ECO:0000256" key="2">
    <source>
        <dbReference type="ARBA" id="ARBA00022692"/>
    </source>
</evidence>
<accession>A0AAN6P849</accession>
<keyword evidence="8" id="KW-1185">Reference proteome</keyword>
<sequence>MDVDKLDPSMFPPGMDQDDMDDAIANYYYSCTQVTALCPVEATTLGYYPNRGINIFFAIGFAAATVTALVLGARKKTWSYTGFIAAGCALELAGYGARVPLTDNPWNKHAFETQIVAIILAPTLICISIYLTLKHVCLALNPALSRVRPHLYPFIFVPLDVSCLLVQAIGGALAASAATTNFKMVQHGNRCIIAGIVLQVVVLSFFGASAGDYILRVKKWINSPEADPEAVALWRDKKFRMFMYAVTGAYSGILIRCLYRIAEMAGGWGNHIMQDEPSFIVLEGFMVLIPCILLAVFAPGYLFPQMAARMSAPGRVGLSREKGGETEAEKQPHTEGLGGQQQTTSGDESALGEERTKEQPASTAAVVEPNSRESA</sequence>
<feature type="transmembrane region" description="Helical" evidence="6">
    <location>
        <begin position="192"/>
        <end position="215"/>
    </location>
</feature>
<keyword evidence="4 6" id="KW-0472">Membrane</keyword>
<reference evidence="8" key="1">
    <citation type="journal article" date="2023" name="Mol. Phylogenet. Evol.">
        <title>Genome-scale phylogeny and comparative genomics of the fungal order Sordariales.</title>
        <authorList>
            <person name="Hensen N."/>
            <person name="Bonometti L."/>
            <person name="Westerberg I."/>
            <person name="Brannstrom I.O."/>
            <person name="Guillou S."/>
            <person name="Cros-Aarteil S."/>
            <person name="Calhoun S."/>
            <person name="Haridas S."/>
            <person name="Kuo A."/>
            <person name="Mondo S."/>
            <person name="Pangilinan J."/>
            <person name="Riley R."/>
            <person name="LaButti K."/>
            <person name="Andreopoulos B."/>
            <person name="Lipzen A."/>
            <person name="Chen C."/>
            <person name="Yan M."/>
            <person name="Daum C."/>
            <person name="Ng V."/>
            <person name="Clum A."/>
            <person name="Steindorff A."/>
            <person name="Ohm R.A."/>
            <person name="Martin F."/>
            <person name="Silar P."/>
            <person name="Natvig D.O."/>
            <person name="Lalanne C."/>
            <person name="Gautier V."/>
            <person name="Ament-Velasquez S.L."/>
            <person name="Kruys A."/>
            <person name="Hutchinson M.I."/>
            <person name="Powell A.J."/>
            <person name="Barry K."/>
            <person name="Miller A.N."/>
            <person name="Grigoriev I.V."/>
            <person name="Debuchy R."/>
            <person name="Gladieux P."/>
            <person name="Hiltunen Thoren M."/>
            <person name="Johannesson H."/>
        </authorList>
    </citation>
    <scope>NUCLEOTIDE SEQUENCE [LARGE SCALE GENOMIC DNA]</scope>
    <source>
        <strain evidence="8">CBS 284.82</strain>
    </source>
</reference>